<comment type="caution">
    <text evidence="1">The sequence shown here is derived from an EMBL/GenBank/DDBJ whole genome shotgun (WGS) entry which is preliminary data.</text>
</comment>
<dbReference type="PANTHER" id="PTHR35486">
    <property type="entry name" value="EXPRESSED PROTEIN"/>
    <property type="match status" value="1"/>
</dbReference>
<reference evidence="1 2" key="1">
    <citation type="journal article" date="2019" name="Nat. Plants">
        <title>Genome sequencing of Musa balbisiana reveals subgenome evolution and function divergence in polyploid bananas.</title>
        <authorList>
            <person name="Yao X."/>
        </authorList>
    </citation>
    <scope>NUCLEOTIDE SEQUENCE [LARGE SCALE GENOMIC DNA]</scope>
    <source>
        <strain evidence="2">cv. DH-PKW</strain>
        <tissue evidence="1">Leaves</tissue>
    </source>
</reference>
<dbReference type="PANTHER" id="PTHR35486:SF1">
    <property type="entry name" value="OS02G0689500 PROTEIN"/>
    <property type="match status" value="1"/>
</dbReference>
<evidence type="ECO:0000313" key="2">
    <source>
        <dbReference type="Proteomes" id="UP000317650"/>
    </source>
</evidence>
<protein>
    <submittedName>
        <fullName evidence="1">Uncharacterized protein</fullName>
    </submittedName>
</protein>
<dbReference type="AlphaFoldDB" id="A0A4S8I5K6"/>
<gene>
    <name evidence="1" type="ORF">C4D60_Mb00t07230</name>
</gene>
<dbReference type="EMBL" id="PYDT01000206">
    <property type="protein sequence ID" value="THU43095.1"/>
    <property type="molecule type" value="Genomic_DNA"/>
</dbReference>
<keyword evidence="2" id="KW-1185">Reference proteome</keyword>
<name>A0A4S8I5K6_MUSBA</name>
<proteinExistence type="predicted"/>
<accession>A0A4S8I5K6</accession>
<dbReference type="Proteomes" id="UP000317650">
    <property type="component" value="Unassembled WGS sequence"/>
</dbReference>
<sequence length="294" mass="32569">MTCKSHPSVCDAGVCASCLRERLLALIAAQKESSINYNYGRWRSDPPWPLPPQPSLVFHRSVSPYVAHRRSVGSDASPGHPPLHHHYQWFFSTPQVGPTFSAASGCDRLREIDGGRTQRFSILRTLFGHRRSEEAETALGAPKISASGSWFSALIRGRWKKKKKSQLWSAAEEEAPPRWRAPRSCRAVKSGMSPAMENEDVSGYSSDEWRRSNLRRKRQFAANHGVVGAVSGFSICLSPPVSFGPEAWQSQPAESGFSGVLRSPGNLIQHRNLPVGAALARNRSRKLVDLGRFK</sequence>
<evidence type="ECO:0000313" key="1">
    <source>
        <dbReference type="EMBL" id="THU43095.1"/>
    </source>
</evidence>
<organism evidence="1 2">
    <name type="scientific">Musa balbisiana</name>
    <name type="common">Banana</name>
    <dbReference type="NCBI Taxonomy" id="52838"/>
    <lineage>
        <taxon>Eukaryota</taxon>
        <taxon>Viridiplantae</taxon>
        <taxon>Streptophyta</taxon>
        <taxon>Embryophyta</taxon>
        <taxon>Tracheophyta</taxon>
        <taxon>Spermatophyta</taxon>
        <taxon>Magnoliopsida</taxon>
        <taxon>Liliopsida</taxon>
        <taxon>Zingiberales</taxon>
        <taxon>Musaceae</taxon>
        <taxon>Musa</taxon>
    </lineage>
</organism>